<dbReference type="STRING" id="1177755.A7A08_00635"/>
<reference evidence="2 3" key="1">
    <citation type="submission" date="2016-07" db="EMBL/GenBank/DDBJ databases">
        <title>Draft genome sequence of Methyloligella halotolerans C2T (VKM B-2706T=CCUG 61687T=DSM 25045T), a halotolerant polyhydroxybutyrate accumulating methylotroph.</title>
        <authorList>
            <person name="Vasilenko O.V."/>
            <person name="Doronina N.V."/>
            <person name="Poroshina M.N."/>
            <person name="Tarlachkov S.V."/>
            <person name="Trotsenko Y.A."/>
        </authorList>
    </citation>
    <scope>NUCLEOTIDE SEQUENCE [LARGE SCALE GENOMIC DNA]</scope>
    <source>
        <strain evidence="2 3">VKM B-2706</strain>
    </source>
</reference>
<dbReference type="AlphaFoldDB" id="A0A1E2S2Y8"/>
<keyword evidence="3" id="KW-1185">Reference proteome</keyword>
<evidence type="ECO:0000313" key="2">
    <source>
        <dbReference type="EMBL" id="ODA68801.1"/>
    </source>
</evidence>
<accession>A0A1E2S2Y8</accession>
<evidence type="ECO:0000259" key="1">
    <source>
        <dbReference type="Pfam" id="PF20123"/>
    </source>
</evidence>
<dbReference type="InterPro" id="IPR045406">
    <property type="entry name" value="DUF6513"/>
</dbReference>
<sequence>MQPDFEYEVFDIGVKVAALMTEEIIARRLPEPVEADQVMVPGRCRADLDQLSERFGVPFVRGPDELKDLPTYFGKAKRDADLSQYDIKIFAEIVDASALSVETLVMRAAELNEAGADVIDLAVFPIRRFRTWRRRSGHSTASATRSASTPRTPKSFCVAARRAPTIS</sequence>
<comment type="caution">
    <text evidence="2">The sequence shown here is derived from an EMBL/GenBank/DDBJ whole genome shotgun (WGS) entry which is preliminary data.</text>
</comment>
<dbReference type="PATRIC" id="fig|1177755.3.peg.634"/>
<evidence type="ECO:0000313" key="3">
    <source>
        <dbReference type="Proteomes" id="UP000095087"/>
    </source>
</evidence>
<dbReference type="Proteomes" id="UP000095087">
    <property type="component" value="Unassembled WGS sequence"/>
</dbReference>
<name>A0A1E2S2Y8_9HYPH</name>
<gene>
    <name evidence="2" type="ORF">A7A08_00635</name>
</gene>
<protein>
    <recommendedName>
        <fullName evidence="1">DUF6513 domain-containing protein</fullName>
    </recommendedName>
</protein>
<feature type="domain" description="DUF6513" evidence="1">
    <location>
        <begin position="1"/>
        <end position="64"/>
    </location>
</feature>
<dbReference type="EMBL" id="MASI01000001">
    <property type="protein sequence ID" value="ODA68801.1"/>
    <property type="molecule type" value="Genomic_DNA"/>
</dbReference>
<proteinExistence type="predicted"/>
<organism evidence="2 3">
    <name type="scientific">Methyloligella halotolerans</name>
    <dbReference type="NCBI Taxonomy" id="1177755"/>
    <lineage>
        <taxon>Bacteria</taxon>
        <taxon>Pseudomonadati</taxon>
        <taxon>Pseudomonadota</taxon>
        <taxon>Alphaproteobacteria</taxon>
        <taxon>Hyphomicrobiales</taxon>
        <taxon>Hyphomicrobiaceae</taxon>
        <taxon>Methyloligella</taxon>
    </lineage>
</organism>
<dbReference type="Pfam" id="PF20123">
    <property type="entry name" value="DUF6513"/>
    <property type="match status" value="1"/>
</dbReference>